<keyword evidence="6" id="KW-0812">Transmembrane</keyword>
<dbReference type="PRINTS" id="PR01011">
    <property type="entry name" value="GLUTPROXDASE"/>
</dbReference>
<feature type="region of interest" description="Disordered" evidence="5">
    <location>
        <begin position="78"/>
        <end position="98"/>
    </location>
</feature>
<dbReference type="InterPro" id="IPR029759">
    <property type="entry name" value="GPX_AS"/>
</dbReference>
<dbReference type="PANTHER" id="PTHR11592">
    <property type="entry name" value="GLUTATHIONE PEROXIDASE"/>
    <property type="match status" value="1"/>
</dbReference>
<dbReference type="GO" id="GO:0006979">
    <property type="term" value="P:response to oxidative stress"/>
    <property type="evidence" value="ECO:0007669"/>
    <property type="project" value="InterPro"/>
</dbReference>
<keyword evidence="3 4" id="KW-0560">Oxidoreductase</keyword>
<feature type="compositionally biased region" description="Low complexity" evidence="5">
    <location>
        <begin position="103"/>
        <end position="114"/>
    </location>
</feature>
<dbReference type="EMBL" id="HBIP01029211">
    <property type="protein sequence ID" value="CAE0502577.1"/>
    <property type="molecule type" value="Transcribed_RNA"/>
</dbReference>
<dbReference type="Pfam" id="PF00255">
    <property type="entry name" value="GSHPx"/>
    <property type="match status" value="1"/>
</dbReference>
<dbReference type="FunFam" id="3.40.30.10:FF:000010">
    <property type="entry name" value="Glutathione peroxidase"/>
    <property type="match status" value="1"/>
</dbReference>
<feature type="region of interest" description="Disordered" evidence="5">
    <location>
        <begin position="1"/>
        <end position="33"/>
    </location>
</feature>
<feature type="region of interest" description="Disordered" evidence="5">
    <location>
        <begin position="103"/>
        <end position="122"/>
    </location>
</feature>
<evidence type="ECO:0000313" key="7">
    <source>
        <dbReference type="EMBL" id="CAE0502577.1"/>
    </source>
</evidence>
<reference evidence="7" key="1">
    <citation type="submission" date="2021-01" db="EMBL/GenBank/DDBJ databases">
        <authorList>
            <person name="Corre E."/>
            <person name="Pelletier E."/>
            <person name="Niang G."/>
            <person name="Scheremetjew M."/>
            <person name="Finn R."/>
            <person name="Kale V."/>
            <person name="Holt S."/>
            <person name="Cochrane G."/>
            <person name="Meng A."/>
            <person name="Brown T."/>
            <person name="Cohen L."/>
        </authorList>
    </citation>
    <scope>NUCLEOTIDE SEQUENCE</scope>
    <source>
        <strain evidence="7">CCMP1320</strain>
    </source>
</reference>
<dbReference type="PROSITE" id="PS51355">
    <property type="entry name" value="GLUTATHIONE_PEROXID_3"/>
    <property type="match status" value="1"/>
</dbReference>
<evidence type="ECO:0000256" key="1">
    <source>
        <dbReference type="ARBA" id="ARBA00006926"/>
    </source>
</evidence>
<evidence type="ECO:0000256" key="3">
    <source>
        <dbReference type="ARBA" id="ARBA00023002"/>
    </source>
</evidence>
<organism evidence="7">
    <name type="scientific">Dunaliella tertiolecta</name>
    <name type="common">Green alga</name>
    <dbReference type="NCBI Taxonomy" id="3047"/>
    <lineage>
        <taxon>Eukaryota</taxon>
        <taxon>Viridiplantae</taxon>
        <taxon>Chlorophyta</taxon>
        <taxon>core chlorophytes</taxon>
        <taxon>Chlorophyceae</taxon>
        <taxon>CS clade</taxon>
        <taxon>Chlamydomonadales</taxon>
        <taxon>Dunaliellaceae</taxon>
        <taxon>Dunaliella</taxon>
    </lineage>
</organism>
<keyword evidence="6" id="KW-1133">Transmembrane helix</keyword>
<evidence type="ECO:0000256" key="6">
    <source>
        <dbReference type="SAM" id="Phobius"/>
    </source>
</evidence>
<feature type="transmembrane region" description="Helical" evidence="6">
    <location>
        <begin position="39"/>
        <end position="62"/>
    </location>
</feature>
<name>A0A7S3VRS3_DUNTE</name>
<dbReference type="CDD" id="cd00340">
    <property type="entry name" value="GSH_Peroxidase"/>
    <property type="match status" value="1"/>
</dbReference>
<keyword evidence="6" id="KW-0472">Membrane</keyword>
<dbReference type="InterPro" id="IPR036249">
    <property type="entry name" value="Thioredoxin-like_sf"/>
</dbReference>
<sequence>MGPRRSSFSRDSRDGSGPLLPLSHSGSGKLRGGGANSTITNWTVVLLLISSCLCYGLIAYAIGRSNAKDDDEGIVTASKEHGLQQGSKTGGNTASNRYNSWQQNHQHLQQGKQQQPKEKQQRHWIEEQAQKKGGDTQQQNNQSQNANRLQEGQQQQQQQQKQQQPPPQLEEEQQEEKLQQQEELERAFKGEGLFALSARDIHGNMRTLDEFRGKVVIVTNVASKCGFTDANYKGLQATYEKYSAYGLEILAFPCDQFGHQEPGTEEEISQFCSENYKVTFPLFSKVDVNGPNTHPVFQFLKAKLPKQKGGGSDIGWNFFKFIIDKRGNPTRLFPQTYDVARVEQEVYRLLTLPL</sequence>
<proteinExistence type="inferred from homology"/>
<accession>A0A7S3VRS3</accession>
<comment type="similarity">
    <text evidence="1 4">Belongs to the glutathione peroxidase family.</text>
</comment>
<dbReference type="GO" id="GO:0004601">
    <property type="term" value="F:peroxidase activity"/>
    <property type="evidence" value="ECO:0007669"/>
    <property type="project" value="UniProtKB-KW"/>
</dbReference>
<dbReference type="SUPFAM" id="SSF52833">
    <property type="entry name" value="Thioredoxin-like"/>
    <property type="match status" value="1"/>
</dbReference>
<evidence type="ECO:0000256" key="5">
    <source>
        <dbReference type="SAM" id="MobiDB-lite"/>
    </source>
</evidence>
<keyword evidence="2 4" id="KW-0575">Peroxidase</keyword>
<dbReference type="InterPro" id="IPR000889">
    <property type="entry name" value="Glutathione_peroxidase"/>
</dbReference>
<evidence type="ECO:0000256" key="2">
    <source>
        <dbReference type="ARBA" id="ARBA00022559"/>
    </source>
</evidence>
<feature type="region of interest" description="Disordered" evidence="5">
    <location>
        <begin position="130"/>
        <end position="182"/>
    </location>
</feature>
<feature type="compositionally biased region" description="Low complexity" evidence="5">
    <location>
        <begin position="137"/>
        <end position="163"/>
    </location>
</feature>
<feature type="compositionally biased region" description="Polar residues" evidence="5">
    <location>
        <begin position="84"/>
        <end position="98"/>
    </location>
</feature>
<gene>
    <name evidence="7" type="ORF">DTER00134_LOCUS17650</name>
</gene>
<feature type="compositionally biased region" description="Low complexity" evidence="5">
    <location>
        <begin position="15"/>
        <end position="28"/>
    </location>
</feature>
<dbReference type="PANTHER" id="PTHR11592:SF132">
    <property type="entry name" value="GLUTATHIONE PEROXIDASE 7, CHLOROPLASTIC-RELATED"/>
    <property type="match status" value="1"/>
</dbReference>
<evidence type="ECO:0000256" key="4">
    <source>
        <dbReference type="RuleBase" id="RU000499"/>
    </source>
</evidence>
<protein>
    <recommendedName>
        <fullName evidence="4">Glutathione peroxidase</fullName>
    </recommendedName>
</protein>
<dbReference type="AlphaFoldDB" id="A0A7S3VRS3"/>
<dbReference type="Gene3D" id="3.40.30.10">
    <property type="entry name" value="Glutaredoxin"/>
    <property type="match status" value="1"/>
</dbReference>
<dbReference type="PROSITE" id="PS00460">
    <property type="entry name" value="GLUTATHIONE_PEROXID_1"/>
    <property type="match status" value="1"/>
</dbReference>